<evidence type="ECO:0000256" key="7">
    <source>
        <dbReference type="ARBA" id="ARBA00022989"/>
    </source>
</evidence>
<keyword evidence="6" id="KW-0653">Protein transport</keyword>
<comment type="similarity">
    <text evidence="2">Belongs to the Tim17/Tim22/Tim23 family.</text>
</comment>
<sequence>MNRSSSPFAISYTHSPNPFQPAVQYLRTASGWHLRPDTNGPPDDPEAPSTASDMNRQRSSTPEVGSVPLINFSPSPSPYSRKSPSLPHSDDEEDDDFDHISAGRPLVPFPYPLTTTLFELLITHVLLLWSASLTRSLEKPLTSLGLACVIAPSHPLSSSNMPAGFRASGKAPSGGVRFIRWFVDGSGGIAGGGILELEWSVARQVLLLAAVYIGKVVLSNLSYAYAPLEMYTVARIGVVPISFFLNAYLTRTSHSISTLSSAITATLNILIASIRPGSSVAWESVVAGVFSSLFVALYPILLLRTYRNLVAMQNPQIDDFASFNGPISVIDIGCSKEETRAGWRTLHYTSLLSIFVLLPIVLFSGEIGNISRNCYFLDVPFFWFLTLCGGIGSWSVFFSTLLFTKATSPLTTAIGGAVWHGVKGFRNSPYGERRIGAITAIKARAPVLGGNFGVWGGLFGTFDCAVKGIRKKEDPYNAIIAGFFTGGALAVRGGLKAARNSAIGCACLLAVIEGVGIGFQRMMAENTRLDVPQPPPPPPSSGDTLALT</sequence>
<name>A0A9P8IG46_9PEZI</name>
<feature type="transmembrane region" description="Helical" evidence="12">
    <location>
        <begin position="256"/>
        <end position="274"/>
    </location>
</feature>
<feature type="compositionally biased region" description="Polar residues" evidence="11">
    <location>
        <begin position="49"/>
        <end position="63"/>
    </location>
</feature>
<feature type="transmembrane region" description="Helical" evidence="12">
    <location>
        <begin position="232"/>
        <end position="249"/>
    </location>
</feature>
<evidence type="ECO:0000256" key="2">
    <source>
        <dbReference type="ARBA" id="ARBA00008444"/>
    </source>
</evidence>
<evidence type="ECO:0000256" key="4">
    <source>
        <dbReference type="ARBA" id="ARBA00022692"/>
    </source>
</evidence>
<feature type="region of interest" description="Disordered" evidence="11">
    <location>
        <begin position="528"/>
        <end position="548"/>
    </location>
</feature>
<dbReference type="OrthoDB" id="2261329at2759"/>
<dbReference type="PANTHER" id="PTHR10485:SF0">
    <property type="entry name" value="AT05822P-RELATED"/>
    <property type="match status" value="1"/>
</dbReference>
<evidence type="ECO:0000256" key="9">
    <source>
        <dbReference type="ARBA" id="ARBA00023128"/>
    </source>
</evidence>
<evidence type="ECO:0000256" key="1">
    <source>
        <dbReference type="ARBA" id="ARBA00004448"/>
    </source>
</evidence>
<dbReference type="EMBL" id="JAGHQL010000008">
    <property type="protein sequence ID" value="KAH0545242.1"/>
    <property type="molecule type" value="Genomic_DNA"/>
</dbReference>
<keyword evidence="14" id="KW-1185">Reference proteome</keyword>
<evidence type="ECO:0000256" key="10">
    <source>
        <dbReference type="ARBA" id="ARBA00023136"/>
    </source>
</evidence>
<protein>
    <submittedName>
        <fullName evidence="13">Uncharacterized protein</fullName>
    </submittedName>
</protein>
<keyword evidence="4 12" id="KW-0812">Transmembrane</keyword>
<keyword evidence="9" id="KW-0496">Mitochondrion</keyword>
<feature type="transmembrane region" description="Helical" evidence="12">
    <location>
        <begin position="501"/>
        <end position="519"/>
    </location>
</feature>
<feature type="transmembrane region" description="Helical" evidence="12">
    <location>
        <begin position="476"/>
        <end position="495"/>
    </location>
</feature>
<accession>A0A9P8IG46</accession>
<organism evidence="13 14">
    <name type="scientific">Glutinoglossum americanum</name>
    <dbReference type="NCBI Taxonomy" id="1670608"/>
    <lineage>
        <taxon>Eukaryota</taxon>
        <taxon>Fungi</taxon>
        <taxon>Dikarya</taxon>
        <taxon>Ascomycota</taxon>
        <taxon>Pezizomycotina</taxon>
        <taxon>Geoglossomycetes</taxon>
        <taxon>Geoglossales</taxon>
        <taxon>Geoglossaceae</taxon>
        <taxon>Glutinoglossum</taxon>
    </lineage>
</organism>
<feature type="compositionally biased region" description="Low complexity" evidence="11">
    <location>
        <begin position="78"/>
        <end position="87"/>
    </location>
</feature>
<dbReference type="Pfam" id="PF02466">
    <property type="entry name" value="Tim17"/>
    <property type="match status" value="1"/>
</dbReference>
<dbReference type="PANTHER" id="PTHR10485">
    <property type="entry name" value="MITOCHONDRIAL IMPORT INNER MEMBRANE TRANSLOCASE SUBUNIT TIM-17"/>
    <property type="match status" value="1"/>
</dbReference>
<keyword evidence="8" id="KW-0811">Translocation</keyword>
<feature type="compositionally biased region" description="Polar residues" evidence="11">
    <location>
        <begin position="1"/>
        <end position="17"/>
    </location>
</feature>
<feature type="region of interest" description="Disordered" evidence="11">
    <location>
        <begin position="1"/>
        <end position="20"/>
    </location>
</feature>
<evidence type="ECO:0000256" key="11">
    <source>
        <dbReference type="SAM" id="MobiDB-lite"/>
    </source>
</evidence>
<gene>
    <name evidence="13" type="ORF">FGG08_000696</name>
</gene>
<feature type="transmembrane region" description="Helical" evidence="12">
    <location>
        <begin position="205"/>
        <end position="226"/>
    </location>
</feature>
<dbReference type="GO" id="GO:0030150">
    <property type="term" value="P:protein import into mitochondrial matrix"/>
    <property type="evidence" value="ECO:0007669"/>
    <property type="project" value="TreeGrafter"/>
</dbReference>
<evidence type="ECO:0000313" key="13">
    <source>
        <dbReference type="EMBL" id="KAH0545242.1"/>
    </source>
</evidence>
<feature type="region of interest" description="Disordered" evidence="11">
    <location>
        <begin position="28"/>
        <end position="101"/>
    </location>
</feature>
<reference evidence="13" key="1">
    <citation type="submission" date="2021-03" db="EMBL/GenBank/DDBJ databases">
        <title>Comparative genomics and phylogenomic investigation of the class Geoglossomycetes provide insights into ecological specialization and systematics.</title>
        <authorList>
            <person name="Melie T."/>
            <person name="Pirro S."/>
            <person name="Miller A.N."/>
            <person name="Quandt A."/>
        </authorList>
    </citation>
    <scope>NUCLEOTIDE SEQUENCE</scope>
    <source>
        <strain evidence="13">GBOQ0MN5Z8</strain>
    </source>
</reference>
<evidence type="ECO:0000256" key="3">
    <source>
        <dbReference type="ARBA" id="ARBA00022448"/>
    </source>
</evidence>
<dbReference type="GO" id="GO:0005744">
    <property type="term" value="C:TIM23 mitochondrial import inner membrane translocase complex"/>
    <property type="evidence" value="ECO:0007669"/>
    <property type="project" value="TreeGrafter"/>
</dbReference>
<comment type="caution">
    <text evidence="13">The sequence shown here is derived from an EMBL/GenBank/DDBJ whole genome shotgun (WGS) entry which is preliminary data.</text>
</comment>
<evidence type="ECO:0000256" key="8">
    <source>
        <dbReference type="ARBA" id="ARBA00023010"/>
    </source>
</evidence>
<evidence type="ECO:0000256" key="6">
    <source>
        <dbReference type="ARBA" id="ARBA00022927"/>
    </source>
</evidence>
<dbReference type="GO" id="GO:0008320">
    <property type="term" value="F:protein transmembrane transporter activity"/>
    <property type="evidence" value="ECO:0007669"/>
    <property type="project" value="TreeGrafter"/>
</dbReference>
<keyword evidence="10 12" id="KW-0472">Membrane</keyword>
<feature type="transmembrane region" description="Helical" evidence="12">
    <location>
        <begin position="345"/>
        <end position="362"/>
    </location>
</feature>
<comment type="subcellular location">
    <subcellularLocation>
        <location evidence="1">Mitochondrion inner membrane</location>
        <topology evidence="1">Multi-pass membrane protein</topology>
    </subcellularLocation>
</comment>
<evidence type="ECO:0000256" key="5">
    <source>
        <dbReference type="ARBA" id="ARBA00022792"/>
    </source>
</evidence>
<dbReference type="AlphaFoldDB" id="A0A9P8IG46"/>
<evidence type="ECO:0000313" key="14">
    <source>
        <dbReference type="Proteomes" id="UP000698800"/>
    </source>
</evidence>
<evidence type="ECO:0000256" key="12">
    <source>
        <dbReference type="SAM" id="Phobius"/>
    </source>
</evidence>
<keyword evidence="3" id="KW-0813">Transport</keyword>
<feature type="transmembrane region" description="Helical" evidence="12">
    <location>
        <begin position="382"/>
        <end position="403"/>
    </location>
</feature>
<keyword evidence="7 12" id="KW-1133">Transmembrane helix</keyword>
<dbReference type="Proteomes" id="UP000698800">
    <property type="component" value="Unassembled WGS sequence"/>
</dbReference>
<feature type="transmembrane region" description="Helical" evidence="12">
    <location>
        <begin position="280"/>
        <end position="303"/>
    </location>
</feature>
<proteinExistence type="inferred from homology"/>
<keyword evidence="5" id="KW-0999">Mitochondrion inner membrane</keyword>